<sequence length="358" mass="40828">MHIRTLDGGFGTYAVHVYKTEKAKTDVSRRFWSFELALNRDYSQLFELHKRIACNGSETLFTTHYQASVPRLMMDGWDYEDIFNTFEMSYQIPKFIMNNEPDSVFVSCGPFAVFMQDNTEYSDKQNHPLTKSGLFNERLAQLYYQIQISTLCLIDPDVIVFETLGLIEEAQVIIKVMKEQHPTIKYGLSFAFKDGISTYAASDIQHCFMVVAESEATYFGLNCTDPKLVTNLLTTIKNIATPHKQLSLILKPNCGQLTFMPDSRVITNVKAKKIVDYIDEWRSLLPIWGIGGCCNVLPNEILSISKKLNCKLQKTNILEDKLDFYQSNLAPSTAPDSLKAVGKECTLLLDEFKKALYF</sequence>
<dbReference type="Proteomes" id="UP000095286">
    <property type="component" value="Unplaced"/>
</dbReference>
<evidence type="ECO:0000313" key="1">
    <source>
        <dbReference type="Proteomes" id="UP000095286"/>
    </source>
</evidence>
<dbReference type="WBParaSite" id="RSKR_0000527500.1">
    <property type="protein sequence ID" value="RSKR_0000527500.1"/>
    <property type="gene ID" value="RSKR_0000527500"/>
</dbReference>
<accession>A0AC35TXP8</accession>
<proteinExistence type="predicted"/>
<organism evidence="1 2">
    <name type="scientific">Rhabditophanes sp. KR3021</name>
    <dbReference type="NCBI Taxonomy" id="114890"/>
    <lineage>
        <taxon>Eukaryota</taxon>
        <taxon>Metazoa</taxon>
        <taxon>Ecdysozoa</taxon>
        <taxon>Nematoda</taxon>
        <taxon>Chromadorea</taxon>
        <taxon>Rhabditida</taxon>
        <taxon>Tylenchina</taxon>
        <taxon>Panagrolaimomorpha</taxon>
        <taxon>Strongyloidoidea</taxon>
        <taxon>Alloionematidae</taxon>
        <taxon>Rhabditophanes</taxon>
    </lineage>
</organism>
<name>A0AC35TXP8_9BILA</name>
<reference evidence="2" key="1">
    <citation type="submission" date="2016-11" db="UniProtKB">
        <authorList>
            <consortium name="WormBaseParasite"/>
        </authorList>
    </citation>
    <scope>IDENTIFICATION</scope>
    <source>
        <strain evidence="2">KR3021</strain>
    </source>
</reference>
<protein>
    <submittedName>
        <fullName evidence="2">Hcy-binding domain-containing protein</fullName>
    </submittedName>
</protein>
<evidence type="ECO:0000313" key="2">
    <source>
        <dbReference type="WBParaSite" id="RSKR_0000527500.1"/>
    </source>
</evidence>